<gene>
    <name evidence="3" type="ORF">DSCW_28650</name>
</gene>
<evidence type="ECO:0000256" key="1">
    <source>
        <dbReference type="SAM" id="Phobius"/>
    </source>
</evidence>
<name>A0A5K7Z393_9BACT</name>
<evidence type="ECO:0000313" key="3">
    <source>
        <dbReference type="EMBL" id="BBO75448.1"/>
    </source>
</evidence>
<keyword evidence="4" id="KW-1185">Reference proteome</keyword>
<sequence length="163" mass="18906">MKLNRIFFVFSAWMVLWLLIPSAPALATQGHAGIEGVWVHQFAHLFFLFSMLLLIYWLRQAGLVKRPGWRFIQYAALFFILWNLDTILVHFLDEQVRAVSVDNLGNWRIQVTAVDGYEWLATVYYLTKLDHLLCVPAMIFLMMGLRHMLKEVPPAVADKGGRQ</sequence>
<keyword evidence="2" id="KW-0732">Signal</keyword>
<dbReference type="EMBL" id="AP021875">
    <property type="protein sequence ID" value="BBO75448.1"/>
    <property type="molecule type" value="Genomic_DNA"/>
</dbReference>
<feature type="transmembrane region" description="Helical" evidence="1">
    <location>
        <begin position="123"/>
        <end position="145"/>
    </location>
</feature>
<keyword evidence="1" id="KW-1133">Transmembrane helix</keyword>
<feature type="transmembrane region" description="Helical" evidence="1">
    <location>
        <begin position="71"/>
        <end position="92"/>
    </location>
</feature>
<feature type="chain" id="PRO_5024407611" evidence="2">
    <location>
        <begin position="28"/>
        <end position="163"/>
    </location>
</feature>
<protein>
    <submittedName>
        <fullName evidence="3">Uncharacterized protein</fullName>
    </submittedName>
</protein>
<evidence type="ECO:0000256" key="2">
    <source>
        <dbReference type="SAM" id="SignalP"/>
    </source>
</evidence>
<dbReference type="RefSeq" id="WP_155304371.1">
    <property type="nucleotide sequence ID" value="NZ_AP021875.1"/>
</dbReference>
<dbReference type="OrthoDB" id="5430998at2"/>
<dbReference type="Proteomes" id="UP000427769">
    <property type="component" value="Chromosome"/>
</dbReference>
<feature type="transmembrane region" description="Helical" evidence="1">
    <location>
        <begin position="37"/>
        <end position="59"/>
    </location>
</feature>
<feature type="signal peptide" evidence="2">
    <location>
        <begin position="1"/>
        <end position="27"/>
    </location>
</feature>
<accession>A0A5K7Z393</accession>
<reference evidence="3 4" key="1">
    <citation type="submission" date="2019-11" db="EMBL/GenBank/DDBJ databases">
        <title>Comparative genomics of hydrocarbon-degrading Desulfosarcina strains.</title>
        <authorList>
            <person name="Watanabe M."/>
            <person name="Kojima H."/>
            <person name="Fukui M."/>
        </authorList>
    </citation>
    <scope>NUCLEOTIDE SEQUENCE [LARGE SCALE GENOMIC DNA]</scope>
    <source>
        <strain evidence="3 4">PP31</strain>
    </source>
</reference>
<dbReference type="KEGG" id="dwd:DSCW_28650"/>
<proteinExistence type="predicted"/>
<organism evidence="3 4">
    <name type="scientific">Desulfosarcina widdelii</name>
    <dbReference type="NCBI Taxonomy" id="947919"/>
    <lineage>
        <taxon>Bacteria</taxon>
        <taxon>Pseudomonadati</taxon>
        <taxon>Thermodesulfobacteriota</taxon>
        <taxon>Desulfobacteria</taxon>
        <taxon>Desulfobacterales</taxon>
        <taxon>Desulfosarcinaceae</taxon>
        <taxon>Desulfosarcina</taxon>
    </lineage>
</organism>
<dbReference type="AlphaFoldDB" id="A0A5K7Z393"/>
<evidence type="ECO:0000313" key="4">
    <source>
        <dbReference type="Proteomes" id="UP000427769"/>
    </source>
</evidence>
<keyword evidence="1" id="KW-0812">Transmembrane</keyword>
<keyword evidence="1" id="KW-0472">Membrane</keyword>